<accession>A0A0E9UF62</accession>
<evidence type="ECO:0000256" key="1">
    <source>
        <dbReference type="SAM" id="MobiDB-lite"/>
    </source>
</evidence>
<reference evidence="2" key="2">
    <citation type="journal article" date="2015" name="Fish Shellfish Immunol.">
        <title>Early steps in the European eel (Anguilla anguilla)-Vibrio vulnificus interaction in the gills: Role of the RtxA13 toxin.</title>
        <authorList>
            <person name="Callol A."/>
            <person name="Pajuelo D."/>
            <person name="Ebbesson L."/>
            <person name="Teles M."/>
            <person name="MacKenzie S."/>
            <person name="Amaro C."/>
        </authorList>
    </citation>
    <scope>NUCLEOTIDE SEQUENCE</scope>
</reference>
<dbReference type="AlphaFoldDB" id="A0A0E9UF62"/>
<proteinExistence type="predicted"/>
<name>A0A0E9UF62_ANGAN</name>
<reference evidence="2" key="1">
    <citation type="submission" date="2014-11" db="EMBL/GenBank/DDBJ databases">
        <authorList>
            <person name="Amaro Gonzalez C."/>
        </authorList>
    </citation>
    <scope>NUCLEOTIDE SEQUENCE</scope>
</reference>
<sequence length="38" mass="3957">MVNKGLGVLSEKNSSVDGKMTVGKSHLSKGLPHSTFQG</sequence>
<feature type="region of interest" description="Disordered" evidence="1">
    <location>
        <begin position="1"/>
        <end position="38"/>
    </location>
</feature>
<protein>
    <submittedName>
        <fullName evidence="2">Uncharacterized protein</fullName>
    </submittedName>
</protein>
<organism evidence="2">
    <name type="scientific">Anguilla anguilla</name>
    <name type="common">European freshwater eel</name>
    <name type="synonym">Muraena anguilla</name>
    <dbReference type="NCBI Taxonomy" id="7936"/>
    <lineage>
        <taxon>Eukaryota</taxon>
        <taxon>Metazoa</taxon>
        <taxon>Chordata</taxon>
        <taxon>Craniata</taxon>
        <taxon>Vertebrata</taxon>
        <taxon>Euteleostomi</taxon>
        <taxon>Actinopterygii</taxon>
        <taxon>Neopterygii</taxon>
        <taxon>Teleostei</taxon>
        <taxon>Anguilliformes</taxon>
        <taxon>Anguillidae</taxon>
        <taxon>Anguilla</taxon>
    </lineage>
</organism>
<evidence type="ECO:0000313" key="2">
    <source>
        <dbReference type="EMBL" id="JAH64456.1"/>
    </source>
</evidence>
<dbReference type="EMBL" id="GBXM01044121">
    <property type="protein sequence ID" value="JAH64456.1"/>
    <property type="molecule type" value="Transcribed_RNA"/>
</dbReference>